<dbReference type="InterPro" id="IPR013320">
    <property type="entry name" value="ConA-like_dom_sf"/>
</dbReference>
<dbReference type="Gene3D" id="2.60.120.200">
    <property type="match status" value="1"/>
</dbReference>
<dbReference type="Pfam" id="PF13385">
    <property type="entry name" value="Laminin_G_3"/>
    <property type="match status" value="1"/>
</dbReference>
<gene>
    <name evidence="1" type="ORF">Pmani_008737</name>
</gene>
<accession>A0AAE1Q5P1</accession>
<organism evidence="1 2">
    <name type="scientific">Petrolisthes manimaculis</name>
    <dbReference type="NCBI Taxonomy" id="1843537"/>
    <lineage>
        <taxon>Eukaryota</taxon>
        <taxon>Metazoa</taxon>
        <taxon>Ecdysozoa</taxon>
        <taxon>Arthropoda</taxon>
        <taxon>Crustacea</taxon>
        <taxon>Multicrustacea</taxon>
        <taxon>Malacostraca</taxon>
        <taxon>Eumalacostraca</taxon>
        <taxon>Eucarida</taxon>
        <taxon>Decapoda</taxon>
        <taxon>Pleocyemata</taxon>
        <taxon>Anomura</taxon>
        <taxon>Galatheoidea</taxon>
        <taxon>Porcellanidae</taxon>
        <taxon>Petrolisthes</taxon>
    </lineage>
</organism>
<dbReference type="AlphaFoldDB" id="A0AAE1Q5P1"/>
<dbReference type="EMBL" id="JAWZYT010000672">
    <property type="protein sequence ID" value="KAK4320386.1"/>
    <property type="molecule type" value="Genomic_DNA"/>
</dbReference>
<sequence>MRFRMAAGGVEGVLVLDCGANSRPGSRIGARITDVNITSGQDLTGCIRFQFARLQRVNIAFVVIGTSTKPIMQLEVNVDNLRVCVRQQYWFHVLDRWLRPRRWYFVCITHSYDTGQVTTYFMGQVLSSHELTQSLLMQQATEVAVGHHSSLIKSTGMAFIGKITHFNLWGRVLSLEEVRELTWCEGEGEGDLNVCLLLRPPEVTICRLSLTLLVRPAEYPSALICRQVRYESDSNWE</sequence>
<comment type="caution">
    <text evidence="1">The sequence shown here is derived from an EMBL/GenBank/DDBJ whole genome shotgun (WGS) entry which is preliminary data.</text>
</comment>
<reference evidence="1" key="1">
    <citation type="submission" date="2023-11" db="EMBL/GenBank/DDBJ databases">
        <title>Genome assemblies of two species of porcelain crab, Petrolisthes cinctipes and Petrolisthes manimaculis (Anomura: Porcellanidae).</title>
        <authorList>
            <person name="Angst P."/>
        </authorList>
    </citation>
    <scope>NUCLEOTIDE SEQUENCE</scope>
    <source>
        <strain evidence="1">PB745_02</strain>
        <tissue evidence="1">Gill</tissue>
    </source>
</reference>
<name>A0AAE1Q5P1_9EUCA</name>
<proteinExistence type="predicted"/>
<evidence type="ECO:0000313" key="1">
    <source>
        <dbReference type="EMBL" id="KAK4320386.1"/>
    </source>
</evidence>
<dbReference type="Proteomes" id="UP001292094">
    <property type="component" value="Unassembled WGS sequence"/>
</dbReference>
<evidence type="ECO:0000313" key="2">
    <source>
        <dbReference type="Proteomes" id="UP001292094"/>
    </source>
</evidence>
<keyword evidence="2" id="KW-1185">Reference proteome</keyword>
<dbReference type="SUPFAM" id="SSF49899">
    <property type="entry name" value="Concanavalin A-like lectins/glucanases"/>
    <property type="match status" value="1"/>
</dbReference>
<protein>
    <submittedName>
        <fullName evidence="1">Uncharacterized protein</fullName>
    </submittedName>
</protein>